<feature type="transmembrane region" description="Helical" evidence="1">
    <location>
        <begin position="45"/>
        <end position="61"/>
    </location>
</feature>
<feature type="transmembrane region" description="Helical" evidence="1">
    <location>
        <begin position="173"/>
        <end position="198"/>
    </location>
</feature>
<dbReference type="OrthoDB" id="9816314at2"/>
<feature type="transmembrane region" description="Helical" evidence="1">
    <location>
        <begin position="142"/>
        <end position="161"/>
    </location>
</feature>
<dbReference type="GO" id="GO:0016020">
    <property type="term" value="C:membrane"/>
    <property type="evidence" value="ECO:0007669"/>
    <property type="project" value="UniProtKB-SubCell"/>
</dbReference>
<feature type="transmembrane region" description="Helical" evidence="1">
    <location>
        <begin position="270"/>
        <end position="288"/>
    </location>
</feature>
<evidence type="ECO:0008006" key="4">
    <source>
        <dbReference type="Google" id="ProtNLM"/>
    </source>
</evidence>
<dbReference type="EMBL" id="FOZW01000016">
    <property type="protein sequence ID" value="SFT22148.1"/>
    <property type="molecule type" value="Genomic_DNA"/>
</dbReference>
<keyword evidence="1" id="KW-1133">Transmembrane helix</keyword>
<name>A0A1I6W827_9RHOB</name>
<organism evidence="2 3">
    <name type="scientific">Alloyangia pacifica</name>
    <dbReference type="NCBI Taxonomy" id="311180"/>
    <lineage>
        <taxon>Bacteria</taxon>
        <taxon>Pseudomonadati</taxon>
        <taxon>Pseudomonadota</taxon>
        <taxon>Alphaproteobacteria</taxon>
        <taxon>Rhodobacterales</taxon>
        <taxon>Roseobacteraceae</taxon>
        <taxon>Alloyangia</taxon>
    </lineage>
</organism>
<gene>
    <name evidence="2" type="ORF">SAMN04488050_11610</name>
</gene>
<dbReference type="AlphaFoldDB" id="A0A1I6W827"/>
<feature type="transmembrane region" description="Helical" evidence="1">
    <location>
        <begin position="5"/>
        <end position="25"/>
    </location>
</feature>
<dbReference type="STRING" id="311180.SAMN04488050_11610"/>
<keyword evidence="3" id="KW-1185">Reference proteome</keyword>
<feature type="transmembrane region" description="Helical" evidence="1">
    <location>
        <begin position="294"/>
        <end position="311"/>
    </location>
</feature>
<dbReference type="Proteomes" id="UP000199392">
    <property type="component" value="Unassembled WGS sequence"/>
</dbReference>
<keyword evidence="1" id="KW-0812">Transmembrane</keyword>
<feature type="transmembrane region" description="Helical" evidence="1">
    <location>
        <begin position="73"/>
        <end position="94"/>
    </location>
</feature>
<proteinExistence type="predicted"/>
<evidence type="ECO:0000256" key="1">
    <source>
        <dbReference type="SAM" id="Phobius"/>
    </source>
</evidence>
<protein>
    <recommendedName>
        <fullName evidence="4">PAP2 superfamily protein</fullName>
    </recommendedName>
</protein>
<keyword evidence="1" id="KW-0472">Membrane</keyword>
<accession>A0A1I6W827</accession>
<reference evidence="3" key="1">
    <citation type="submission" date="2016-10" db="EMBL/GenBank/DDBJ databases">
        <authorList>
            <person name="Varghese N."/>
            <person name="Submissions S."/>
        </authorList>
    </citation>
    <scope>NUCLEOTIDE SEQUENCE [LARGE SCALE GENOMIC DNA]</scope>
    <source>
        <strain evidence="3">DSM 26894</strain>
    </source>
</reference>
<sequence length="338" mass="37240">MIPTLAFFTFGMAYAVFSFLLAVGFRDRVVADVLDTVTGDLDVSLWYVGVVAALISIWAMRAEMRRGHSSKRACANVALVFAAVLALHLGFTLFKTTMPAIVPYYADPYLARIDAWLHGNSDPWAVINRIFGPDVMLILTPLYHGPWLIAAFLFPVILVALDEDQTRVKRYLVLYCASWIVIGNLVALGGMSVGPVFYDRLYDSNRFAMLTWTLRFAGVETSTMGALQDYLWEAYSAGRQSFGTGISAFASVHVSVATVVAIYCGERSAILALPAALFCGAILLLSIWSGYHYAVDGYFSIAAMSMMWVYLRKRVQPLDVGVAVTTRTPQKSFAAPKE</sequence>
<evidence type="ECO:0000313" key="2">
    <source>
        <dbReference type="EMBL" id="SFT22148.1"/>
    </source>
</evidence>
<feature type="transmembrane region" description="Helical" evidence="1">
    <location>
        <begin position="242"/>
        <end position="263"/>
    </location>
</feature>
<dbReference type="RefSeq" id="WP_092429826.1">
    <property type="nucleotide sequence ID" value="NZ_FNCL01000016.1"/>
</dbReference>
<evidence type="ECO:0000313" key="3">
    <source>
        <dbReference type="Proteomes" id="UP000199392"/>
    </source>
</evidence>